<feature type="transmembrane region" description="Helical" evidence="10">
    <location>
        <begin position="174"/>
        <end position="197"/>
    </location>
</feature>
<dbReference type="InParanoid" id="A0A4S2N5S3"/>
<comment type="similarity">
    <text evidence="2 8">Belongs to the major facilitator superfamily. Sugar transporter (TC 2.A.1.1) family.</text>
</comment>
<evidence type="ECO:0000256" key="3">
    <source>
        <dbReference type="ARBA" id="ARBA00022448"/>
    </source>
</evidence>
<keyword evidence="3 8" id="KW-0813">Transport</keyword>
<evidence type="ECO:0000313" key="13">
    <source>
        <dbReference type="Proteomes" id="UP000298138"/>
    </source>
</evidence>
<feature type="transmembrane region" description="Helical" evidence="10">
    <location>
        <begin position="88"/>
        <end position="108"/>
    </location>
</feature>
<feature type="transmembrane region" description="Helical" evidence="10">
    <location>
        <begin position="441"/>
        <end position="463"/>
    </location>
</feature>
<dbReference type="SUPFAM" id="SSF103473">
    <property type="entry name" value="MFS general substrate transporter"/>
    <property type="match status" value="1"/>
</dbReference>
<dbReference type="EMBL" id="ML220112">
    <property type="protein sequence ID" value="TGZ84590.1"/>
    <property type="molecule type" value="Genomic_DNA"/>
</dbReference>
<evidence type="ECO:0000256" key="6">
    <source>
        <dbReference type="ARBA" id="ARBA00023136"/>
    </source>
</evidence>
<evidence type="ECO:0000256" key="9">
    <source>
        <dbReference type="SAM" id="MobiDB-lite"/>
    </source>
</evidence>
<name>A0A4S2N5S3_9PEZI</name>
<feature type="transmembrane region" description="Helical" evidence="10">
    <location>
        <begin position="406"/>
        <end position="429"/>
    </location>
</feature>
<reference evidence="12 13" key="1">
    <citation type="submission" date="2019-04" db="EMBL/GenBank/DDBJ databases">
        <title>Comparative genomics and transcriptomics to analyze fruiting body development in filamentous ascomycetes.</title>
        <authorList>
            <consortium name="DOE Joint Genome Institute"/>
            <person name="Lutkenhaus R."/>
            <person name="Traeger S."/>
            <person name="Breuer J."/>
            <person name="Kuo A."/>
            <person name="Lipzen A."/>
            <person name="Pangilinan J."/>
            <person name="Dilworth D."/>
            <person name="Sandor L."/>
            <person name="Poggeler S."/>
            <person name="Barry K."/>
            <person name="Grigoriev I.V."/>
            <person name="Nowrousian M."/>
        </authorList>
    </citation>
    <scope>NUCLEOTIDE SEQUENCE [LARGE SCALE GENOMIC DNA]</scope>
    <source>
        <strain evidence="12 13">CBS 389.68</strain>
    </source>
</reference>
<feature type="transmembrane region" description="Helical" evidence="10">
    <location>
        <begin position="41"/>
        <end position="68"/>
    </location>
</feature>
<feature type="transmembrane region" description="Helical" evidence="10">
    <location>
        <begin position="209"/>
        <end position="228"/>
    </location>
</feature>
<dbReference type="FunFam" id="1.20.1250.20:FF:000073">
    <property type="entry name" value="MFS myo-inositol transporter, putative"/>
    <property type="match status" value="1"/>
</dbReference>
<evidence type="ECO:0000259" key="11">
    <source>
        <dbReference type="PROSITE" id="PS50850"/>
    </source>
</evidence>
<comment type="catalytic activity">
    <reaction evidence="7">
        <text>myo-inositol(out) + H(+)(out) = myo-inositol(in) + H(+)(in)</text>
        <dbReference type="Rhea" id="RHEA:60364"/>
        <dbReference type="ChEBI" id="CHEBI:15378"/>
        <dbReference type="ChEBI" id="CHEBI:17268"/>
    </reaction>
</comment>
<dbReference type="GO" id="GO:0005366">
    <property type="term" value="F:myo-inositol:proton symporter activity"/>
    <property type="evidence" value="ECO:0007669"/>
    <property type="project" value="TreeGrafter"/>
</dbReference>
<evidence type="ECO:0000313" key="12">
    <source>
        <dbReference type="EMBL" id="TGZ84590.1"/>
    </source>
</evidence>
<dbReference type="AlphaFoldDB" id="A0A4S2N5S3"/>
<protein>
    <submittedName>
        <fullName evidence="12">General substrate transporter</fullName>
    </submittedName>
</protein>
<dbReference type="InterPro" id="IPR050814">
    <property type="entry name" value="Myo-inositol_Transporter"/>
</dbReference>
<gene>
    <name evidence="12" type="ORF">EX30DRAFT_325312</name>
</gene>
<dbReference type="PROSITE" id="PS00216">
    <property type="entry name" value="SUGAR_TRANSPORT_1"/>
    <property type="match status" value="1"/>
</dbReference>
<sequence length="514" mass="54647">MTLNNSPDDDKDLEQPSRDTSPLLTSPRPIPLNEPVAKGNWIWLLTLSAGISGLLFGYDTASISGALLHLGNSLSTPGHPVTTWDKSMIASATSLGALFGGLIAGVAADKFGRRAVIFAADVGFAVGALWQALSGTVGSMILGRIVVGVSVGIASLIVPLYISELSPASHRGRLVVISVLFITIGQLFAYAVSIILSPPRLSPDSSWRWTLGLGGAPAVVQLFLMVFMPETPRWQFQHLGAKAAAKTLAQVYGTDSPSVITPLVDSLAAGIPSSPSPGLKEKLRMILAIPGNRRALIIACSLQFLQQACGFNALMYFSPTIFSKLGVHSPTATAMIVAFTNAVATFFAFHLIDHAGRRTMLLHSLEGMFIGLCLCSFIFFTIPFLSPDTSIASPVTAGISILQLSILLLGTVIFVSSYALGLGAIPWLCQSEFFPMNVRGVGTGAATATNWFWNLVVAAGFLMVVELVGAGWCFLAFAVVVAGGWVFAWGRYPETKGMRMEEIERLLKDGWGVL</sequence>
<dbReference type="GO" id="GO:0016020">
    <property type="term" value="C:membrane"/>
    <property type="evidence" value="ECO:0007669"/>
    <property type="project" value="UniProtKB-SubCell"/>
</dbReference>
<organism evidence="12 13">
    <name type="scientific">Ascodesmis nigricans</name>
    <dbReference type="NCBI Taxonomy" id="341454"/>
    <lineage>
        <taxon>Eukaryota</taxon>
        <taxon>Fungi</taxon>
        <taxon>Dikarya</taxon>
        <taxon>Ascomycota</taxon>
        <taxon>Pezizomycotina</taxon>
        <taxon>Pezizomycetes</taxon>
        <taxon>Pezizales</taxon>
        <taxon>Ascodesmidaceae</taxon>
        <taxon>Ascodesmis</taxon>
    </lineage>
</organism>
<comment type="subcellular location">
    <subcellularLocation>
        <location evidence="1">Membrane</location>
        <topology evidence="1">Multi-pass membrane protein</topology>
    </subcellularLocation>
</comment>
<evidence type="ECO:0000256" key="2">
    <source>
        <dbReference type="ARBA" id="ARBA00010992"/>
    </source>
</evidence>
<feature type="transmembrane region" description="Helical" evidence="10">
    <location>
        <begin position="469"/>
        <end position="490"/>
    </location>
</feature>
<dbReference type="STRING" id="341454.A0A4S2N5S3"/>
<feature type="transmembrane region" description="Helical" evidence="10">
    <location>
        <begin position="332"/>
        <end position="352"/>
    </location>
</feature>
<feature type="transmembrane region" description="Helical" evidence="10">
    <location>
        <begin position="115"/>
        <end position="133"/>
    </location>
</feature>
<dbReference type="Gene3D" id="1.20.1250.20">
    <property type="entry name" value="MFS general substrate transporter like domains"/>
    <property type="match status" value="1"/>
</dbReference>
<keyword evidence="4 10" id="KW-0812">Transmembrane</keyword>
<evidence type="ECO:0000256" key="8">
    <source>
        <dbReference type="RuleBase" id="RU003346"/>
    </source>
</evidence>
<dbReference type="InterPro" id="IPR005829">
    <property type="entry name" value="Sugar_transporter_CS"/>
</dbReference>
<dbReference type="NCBIfam" id="TIGR00879">
    <property type="entry name" value="SP"/>
    <property type="match status" value="1"/>
</dbReference>
<feature type="transmembrane region" description="Helical" evidence="10">
    <location>
        <begin position="364"/>
        <end position="386"/>
    </location>
</feature>
<accession>A0A4S2N5S3</accession>
<dbReference type="InterPro" id="IPR036259">
    <property type="entry name" value="MFS_trans_sf"/>
</dbReference>
<dbReference type="GO" id="GO:1904679">
    <property type="term" value="P:myo-inositol import across plasma membrane"/>
    <property type="evidence" value="ECO:0007669"/>
    <property type="project" value="TreeGrafter"/>
</dbReference>
<dbReference type="InterPro" id="IPR005828">
    <property type="entry name" value="MFS_sugar_transport-like"/>
</dbReference>
<evidence type="ECO:0000256" key="10">
    <source>
        <dbReference type="SAM" id="Phobius"/>
    </source>
</evidence>
<dbReference type="PROSITE" id="PS50850">
    <property type="entry name" value="MFS"/>
    <property type="match status" value="1"/>
</dbReference>
<dbReference type="InterPro" id="IPR020846">
    <property type="entry name" value="MFS_dom"/>
</dbReference>
<dbReference type="OrthoDB" id="6339427at2759"/>
<feature type="transmembrane region" description="Helical" evidence="10">
    <location>
        <begin position="139"/>
        <end position="162"/>
    </location>
</feature>
<dbReference type="InterPro" id="IPR003663">
    <property type="entry name" value="Sugar/inositol_transpt"/>
</dbReference>
<feature type="transmembrane region" description="Helical" evidence="10">
    <location>
        <begin position="295"/>
        <end position="317"/>
    </location>
</feature>
<evidence type="ECO:0000256" key="5">
    <source>
        <dbReference type="ARBA" id="ARBA00022989"/>
    </source>
</evidence>
<dbReference type="Pfam" id="PF00083">
    <property type="entry name" value="Sugar_tr"/>
    <property type="match status" value="1"/>
</dbReference>
<keyword evidence="6 10" id="KW-0472">Membrane</keyword>
<dbReference type="FunCoup" id="A0A4S2N5S3">
    <property type="interactions" value="1163"/>
</dbReference>
<dbReference type="PANTHER" id="PTHR48020">
    <property type="entry name" value="PROTON MYO-INOSITOL COTRANSPORTER"/>
    <property type="match status" value="1"/>
</dbReference>
<proteinExistence type="inferred from homology"/>
<evidence type="ECO:0000256" key="1">
    <source>
        <dbReference type="ARBA" id="ARBA00004141"/>
    </source>
</evidence>
<dbReference type="PRINTS" id="PR00171">
    <property type="entry name" value="SUGRTRNSPORT"/>
</dbReference>
<keyword evidence="13" id="KW-1185">Reference proteome</keyword>
<evidence type="ECO:0000256" key="4">
    <source>
        <dbReference type="ARBA" id="ARBA00022692"/>
    </source>
</evidence>
<evidence type="ECO:0000256" key="7">
    <source>
        <dbReference type="ARBA" id="ARBA00049119"/>
    </source>
</evidence>
<dbReference type="PANTHER" id="PTHR48020:SF12">
    <property type="entry name" value="PROTON MYO-INOSITOL COTRANSPORTER"/>
    <property type="match status" value="1"/>
</dbReference>
<keyword evidence="5 10" id="KW-1133">Transmembrane helix</keyword>
<feature type="domain" description="Major facilitator superfamily (MFS) profile" evidence="11">
    <location>
        <begin position="45"/>
        <end position="496"/>
    </location>
</feature>
<dbReference type="Proteomes" id="UP000298138">
    <property type="component" value="Unassembled WGS sequence"/>
</dbReference>
<dbReference type="PROSITE" id="PS00217">
    <property type="entry name" value="SUGAR_TRANSPORT_2"/>
    <property type="match status" value="1"/>
</dbReference>
<feature type="region of interest" description="Disordered" evidence="9">
    <location>
        <begin position="1"/>
        <end position="29"/>
    </location>
</feature>